<comment type="subcellular location">
    <subcellularLocation>
        <location evidence="1">Cell membrane</location>
        <topology evidence="1">Multi-pass membrane protein</topology>
    </subcellularLocation>
</comment>
<dbReference type="AlphaFoldDB" id="A0A369V405"/>
<dbReference type="Proteomes" id="UP000253742">
    <property type="component" value="Unassembled WGS sequence"/>
</dbReference>
<evidence type="ECO:0000256" key="4">
    <source>
        <dbReference type="ARBA" id="ARBA00022989"/>
    </source>
</evidence>
<dbReference type="STRING" id="146923.Spa2297_26235"/>
<dbReference type="GO" id="GO:0005886">
    <property type="term" value="C:plasma membrane"/>
    <property type="evidence" value="ECO:0007669"/>
    <property type="project" value="UniProtKB-SubCell"/>
</dbReference>
<protein>
    <submittedName>
        <fullName evidence="7">YihY/virulence factor BrkB family protein</fullName>
    </submittedName>
</protein>
<feature type="transmembrane region" description="Helical" evidence="6">
    <location>
        <begin position="187"/>
        <end position="209"/>
    </location>
</feature>
<evidence type="ECO:0000256" key="5">
    <source>
        <dbReference type="ARBA" id="ARBA00023136"/>
    </source>
</evidence>
<comment type="caution">
    <text evidence="7">The sequence shown here is derived from an EMBL/GenBank/DDBJ whole genome shotgun (WGS) entry which is preliminary data.</text>
</comment>
<feature type="transmembrane region" description="Helical" evidence="6">
    <location>
        <begin position="256"/>
        <end position="276"/>
    </location>
</feature>
<evidence type="ECO:0000256" key="1">
    <source>
        <dbReference type="ARBA" id="ARBA00004651"/>
    </source>
</evidence>
<feature type="transmembrane region" description="Helical" evidence="6">
    <location>
        <begin position="38"/>
        <end position="65"/>
    </location>
</feature>
<dbReference type="PIRSF" id="PIRSF035875">
    <property type="entry name" value="RNase_BN"/>
    <property type="match status" value="1"/>
</dbReference>
<evidence type="ECO:0000313" key="7">
    <source>
        <dbReference type="EMBL" id="RDD87734.1"/>
    </source>
</evidence>
<accession>A0A369V405</accession>
<evidence type="ECO:0000256" key="2">
    <source>
        <dbReference type="ARBA" id="ARBA00022475"/>
    </source>
</evidence>
<evidence type="ECO:0000256" key="3">
    <source>
        <dbReference type="ARBA" id="ARBA00022692"/>
    </source>
</evidence>
<feature type="transmembrane region" description="Helical" evidence="6">
    <location>
        <begin position="144"/>
        <end position="167"/>
    </location>
</feature>
<proteinExistence type="predicted"/>
<keyword evidence="5 6" id="KW-0472">Membrane</keyword>
<dbReference type="PANTHER" id="PTHR30213">
    <property type="entry name" value="INNER MEMBRANE PROTEIN YHJD"/>
    <property type="match status" value="1"/>
</dbReference>
<dbReference type="InterPro" id="IPR017039">
    <property type="entry name" value="Virul_fac_BrkB"/>
</dbReference>
<reference evidence="7 8" key="1">
    <citation type="submission" date="2018-07" db="EMBL/GenBank/DDBJ databases">
        <title>Genome guided investigation of antibiotics producing actinomycetales strain isolated from a Macau mangrove ecosystem.</title>
        <authorList>
            <person name="Hu D."/>
        </authorList>
    </citation>
    <scope>NUCLEOTIDE SEQUENCE [LARGE SCALE GENOMIC DNA]</scope>
    <source>
        <strain evidence="7 8">2297</strain>
    </source>
</reference>
<keyword evidence="4 6" id="KW-1133">Transmembrane helix</keyword>
<dbReference type="EMBL" id="QQBH01000011">
    <property type="protein sequence ID" value="RDD87734.1"/>
    <property type="molecule type" value="Genomic_DNA"/>
</dbReference>
<organism evidence="7 8">
    <name type="scientific">Streptomyces parvulus</name>
    <dbReference type="NCBI Taxonomy" id="146923"/>
    <lineage>
        <taxon>Bacteria</taxon>
        <taxon>Bacillati</taxon>
        <taxon>Actinomycetota</taxon>
        <taxon>Actinomycetes</taxon>
        <taxon>Kitasatosporales</taxon>
        <taxon>Streptomycetaceae</taxon>
        <taxon>Streptomyces</taxon>
    </lineage>
</organism>
<gene>
    <name evidence="7" type="ORF">DVZ84_18505</name>
</gene>
<evidence type="ECO:0000256" key="6">
    <source>
        <dbReference type="SAM" id="Phobius"/>
    </source>
</evidence>
<dbReference type="OrthoDB" id="9781030at2"/>
<keyword evidence="3 6" id="KW-0812">Transmembrane</keyword>
<feature type="transmembrane region" description="Helical" evidence="6">
    <location>
        <begin position="101"/>
        <end position="123"/>
    </location>
</feature>
<sequence>MTAYLETRLTRLRDRSVPWAGALRRVPRAMWDDNDSDWAAALTYYAVLALVPALVVTASVIGLVAPDLTDRLIDDVTSWAPAQSGPELHRTLHETAGGRSAALTVAVAGGLGALWSASSYLAVFRRALHEMHGLPDRRPLWHRLHRIVLTALGLLGLLVASALVLLLTGPLARTLGRLAGIGTTATAAWSLLRWPLLLCLVALLVLVLFRTGPAPARRTRQAVPGGALAALLWLVSSAVFSLYASGIGTYGRLYGSLAGVVVFLVWLWVSHLALLAGARFVVELARAPDAATVHP</sequence>
<dbReference type="NCBIfam" id="TIGR00765">
    <property type="entry name" value="yihY_not_rbn"/>
    <property type="match status" value="1"/>
</dbReference>
<evidence type="ECO:0000313" key="8">
    <source>
        <dbReference type="Proteomes" id="UP000253742"/>
    </source>
</evidence>
<keyword evidence="2" id="KW-1003">Cell membrane</keyword>
<name>A0A369V405_9ACTN</name>
<dbReference type="PANTHER" id="PTHR30213:SF0">
    <property type="entry name" value="UPF0761 MEMBRANE PROTEIN YIHY"/>
    <property type="match status" value="1"/>
</dbReference>
<feature type="transmembrane region" description="Helical" evidence="6">
    <location>
        <begin position="221"/>
        <end position="244"/>
    </location>
</feature>
<dbReference type="Pfam" id="PF03631">
    <property type="entry name" value="Virul_fac_BrkB"/>
    <property type="match status" value="1"/>
</dbReference>